<feature type="compositionally biased region" description="Polar residues" evidence="7">
    <location>
        <begin position="91"/>
        <end position="124"/>
    </location>
</feature>
<evidence type="ECO:0000256" key="4">
    <source>
        <dbReference type="ARBA" id="ARBA00023163"/>
    </source>
</evidence>
<keyword evidence="5" id="KW-0539">Nucleus</keyword>
<accession>A0A8N4IEB2</accession>
<dbReference type="PANTHER" id="PTHR47693:SF1">
    <property type="entry name" value="BZIP TRANSCRIPTION FACTOR RISBZ3"/>
    <property type="match status" value="1"/>
</dbReference>
<dbReference type="GO" id="GO:0005634">
    <property type="term" value="C:nucleus"/>
    <property type="evidence" value="ECO:0007669"/>
    <property type="project" value="UniProtKB-SubCell"/>
</dbReference>
<evidence type="ECO:0000256" key="1">
    <source>
        <dbReference type="ARBA" id="ARBA00004123"/>
    </source>
</evidence>
<name>A0A8N4IEB2_ELAGV</name>
<dbReference type="GO" id="GO:0003700">
    <property type="term" value="F:DNA-binding transcription factor activity"/>
    <property type="evidence" value="ECO:0007669"/>
    <property type="project" value="InterPro"/>
</dbReference>
<dbReference type="GO" id="GO:0003677">
    <property type="term" value="F:DNA binding"/>
    <property type="evidence" value="ECO:0007669"/>
    <property type="project" value="UniProtKB-KW"/>
</dbReference>
<proteinExistence type="predicted"/>
<protein>
    <submittedName>
        <fullName evidence="10">BZIP transcription factor RISBZ4 isoform X1</fullName>
    </submittedName>
</protein>
<keyword evidence="6" id="KW-0175">Coiled coil</keyword>
<gene>
    <name evidence="10" type="primary">LOC105039343</name>
</gene>
<evidence type="ECO:0000256" key="7">
    <source>
        <dbReference type="SAM" id="MobiDB-lite"/>
    </source>
</evidence>
<evidence type="ECO:0000256" key="5">
    <source>
        <dbReference type="ARBA" id="ARBA00023242"/>
    </source>
</evidence>
<dbReference type="PANTHER" id="PTHR47693">
    <property type="entry name" value="BZIP TRANSCRIPTION FACTOR RISBZ3-RELATED"/>
    <property type="match status" value="1"/>
</dbReference>
<keyword evidence="2" id="KW-0805">Transcription regulation</keyword>
<dbReference type="InterPro" id="IPR046347">
    <property type="entry name" value="bZIP_sf"/>
</dbReference>
<dbReference type="SUPFAM" id="SSF57959">
    <property type="entry name" value="Leucine zipper domain"/>
    <property type="match status" value="1"/>
</dbReference>
<evidence type="ECO:0000256" key="6">
    <source>
        <dbReference type="SAM" id="Coils"/>
    </source>
</evidence>
<keyword evidence="9" id="KW-1185">Reference proteome</keyword>
<evidence type="ECO:0000259" key="8">
    <source>
        <dbReference type="PROSITE" id="PS50217"/>
    </source>
</evidence>
<dbReference type="Proteomes" id="UP000504607">
    <property type="component" value="Chromosome 2"/>
</dbReference>
<evidence type="ECO:0000313" key="9">
    <source>
        <dbReference type="Proteomes" id="UP000504607"/>
    </source>
</evidence>
<feature type="domain" description="BZIP" evidence="8">
    <location>
        <begin position="166"/>
        <end position="221"/>
    </location>
</feature>
<dbReference type="InterPro" id="IPR044168">
    <property type="entry name" value="RISBZ3/4/5"/>
</dbReference>
<comment type="subcellular location">
    <subcellularLocation>
        <location evidence="1">Nucleus</location>
    </subcellularLocation>
</comment>
<dbReference type="CDD" id="cd14702">
    <property type="entry name" value="bZIP_plant_GBF1"/>
    <property type="match status" value="1"/>
</dbReference>
<feature type="region of interest" description="Disordered" evidence="7">
    <location>
        <begin position="91"/>
        <end position="159"/>
    </location>
</feature>
<sequence>MKKSLSELELEAFLRPVGGETDDDDDRPPPPPPTMEDLLIPAAASQKPRGDPFANVCGDLGFAFGDRSGWLCARKQETLSSHSTGVLQAGSQQLWSQNPTPKHSGISATIESQSSICGAGSPTSAHKPKGIENPAPGGSSGSEQSDDEESLEIEAGPCEQSTNVIDLKRMRRMVSNRESARRSRKRKQAHLADLELKVDQLRGENSSLFKQLTDANQQFDQAVTNNRILRSDVETLRVKVKMAEDMVARGALTCSLDHLLQSHIGSPQYLNTRQPCRASSDVLSTLDFQGDDTCYTGMSAAGQVQSIAMENSQNKNGGIRSRLNHSSPLESIASLENLQNRPSSEITNCGADIWPWDSPPNAMSKQL</sequence>
<evidence type="ECO:0000256" key="2">
    <source>
        <dbReference type="ARBA" id="ARBA00023015"/>
    </source>
</evidence>
<dbReference type="InterPro" id="IPR004827">
    <property type="entry name" value="bZIP"/>
</dbReference>
<keyword evidence="3" id="KW-0238">DNA-binding</keyword>
<dbReference type="PROSITE" id="PS00036">
    <property type="entry name" value="BZIP_BASIC"/>
    <property type="match status" value="1"/>
</dbReference>
<evidence type="ECO:0000256" key="3">
    <source>
        <dbReference type="ARBA" id="ARBA00023125"/>
    </source>
</evidence>
<dbReference type="SMART" id="SM00338">
    <property type="entry name" value="BRLZ"/>
    <property type="match status" value="1"/>
</dbReference>
<organism evidence="9 10">
    <name type="scientific">Elaeis guineensis var. tenera</name>
    <name type="common">Oil palm</name>
    <dbReference type="NCBI Taxonomy" id="51953"/>
    <lineage>
        <taxon>Eukaryota</taxon>
        <taxon>Viridiplantae</taxon>
        <taxon>Streptophyta</taxon>
        <taxon>Embryophyta</taxon>
        <taxon>Tracheophyta</taxon>
        <taxon>Spermatophyta</taxon>
        <taxon>Magnoliopsida</taxon>
        <taxon>Liliopsida</taxon>
        <taxon>Arecaceae</taxon>
        <taxon>Arecoideae</taxon>
        <taxon>Cocoseae</taxon>
        <taxon>Elaeidinae</taxon>
        <taxon>Elaeis</taxon>
    </lineage>
</organism>
<dbReference type="AlphaFoldDB" id="A0A8N4IEB2"/>
<evidence type="ECO:0000313" key="10">
    <source>
        <dbReference type="RefSeq" id="XP_029118633.1"/>
    </source>
</evidence>
<feature type="region of interest" description="Disordered" evidence="7">
    <location>
        <begin position="1"/>
        <end position="37"/>
    </location>
</feature>
<dbReference type="OrthoDB" id="1299653at2759"/>
<dbReference type="Pfam" id="PF00170">
    <property type="entry name" value="bZIP_1"/>
    <property type="match status" value="1"/>
</dbReference>
<reference evidence="10" key="1">
    <citation type="submission" date="2025-08" db="UniProtKB">
        <authorList>
            <consortium name="RefSeq"/>
        </authorList>
    </citation>
    <scope>IDENTIFICATION</scope>
</reference>
<feature type="coiled-coil region" evidence="6">
    <location>
        <begin position="177"/>
        <end position="218"/>
    </location>
</feature>
<dbReference type="FunFam" id="1.20.5.170:FF:000020">
    <property type="entry name" value="BZIP transcription factor"/>
    <property type="match status" value="1"/>
</dbReference>
<dbReference type="InterPro" id="IPR045314">
    <property type="entry name" value="bZIP_plant_GBF1"/>
</dbReference>
<dbReference type="Gene3D" id="1.20.5.170">
    <property type="match status" value="1"/>
</dbReference>
<dbReference type="PROSITE" id="PS50217">
    <property type="entry name" value="BZIP"/>
    <property type="match status" value="1"/>
</dbReference>
<keyword evidence="4" id="KW-0804">Transcription</keyword>
<dbReference type="RefSeq" id="XP_029118633.1">
    <property type="nucleotide sequence ID" value="XM_029262800.1"/>
</dbReference>
<dbReference type="GeneID" id="105039343"/>